<comment type="caution">
    <text evidence="2">The sequence shown here is derived from an EMBL/GenBank/DDBJ whole genome shotgun (WGS) entry which is preliminary data.</text>
</comment>
<gene>
    <name evidence="2" type="ORF">GIB67_028295</name>
</gene>
<dbReference type="EMBL" id="JACGCM010001497">
    <property type="protein sequence ID" value="KAF6154403.1"/>
    <property type="molecule type" value="Genomic_DNA"/>
</dbReference>
<name>A0A7J7MHL7_9MAGN</name>
<dbReference type="AlphaFoldDB" id="A0A7J7MHL7"/>
<dbReference type="OrthoDB" id="1650587at2759"/>
<proteinExistence type="predicted"/>
<evidence type="ECO:0000256" key="1">
    <source>
        <dbReference type="SAM" id="MobiDB-lite"/>
    </source>
</evidence>
<accession>A0A7J7MHL7</accession>
<feature type="compositionally biased region" description="Pro residues" evidence="1">
    <location>
        <begin position="11"/>
        <end position="20"/>
    </location>
</feature>
<dbReference type="Proteomes" id="UP000541444">
    <property type="component" value="Unassembled WGS sequence"/>
</dbReference>
<feature type="region of interest" description="Disordered" evidence="1">
    <location>
        <begin position="1"/>
        <end position="40"/>
    </location>
</feature>
<sequence>MIPPSQSTPSSPNPSEPLPIPAGGSHEHSATSGGDSSKTKMPLKLSLLGHVVGKNSAKSMSRLGNLLREHTLPYYPDWPAVPNEFKDTVWQIICEEYVLPKAAKRKFMRSANNLWRNGKKTLRKKYDKWDTDEARKNNCPKETRPENWVRFVDLTFTEEVKASRERNKINRSKMITLHTTGRKGVFRVADEMMEVDPTTTRSDSFLVAILAVTGSSPQLL</sequence>
<organism evidence="2 3">
    <name type="scientific">Kingdonia uniflora</name>
    <dbReference type="NCBI Taxonomy" id="39325"/>
    <lineage>
        <taxon>Eukaryota</taxon>
        <taxon>Viridiplantae</taxon>
        <taxon>Streptophyta</taxon>
        <taxon>Embryophyta</taxon>
        <taxon>Tracheophyta</taxon>
        <taxon>Spermatophyta</taxon>
        <taxon>Magnoliopsida</taxon>
        <taxon>Ranunculales</taxon>
        <taxon>Circaeasteraceae</taxon>
        <taxon>Kingdonia</taxon>
    </lineage>
</organism>
<reference evidence="2 3" key="1">
    <citation type="journal article" date="2020" name="IScience">
        <title>Genome Sequencing of the Endangered Kingdonia uniflora (Circaeasteraceae, Ranunculales) Reveals Potential Mechanisms of Evolutionary Specialization.</title>
        <authorList>
            <person name="Sun Y."/>
            <person name="Deng T."/>
            <person name="Zhang A."/>
            <person name="Moore M.J."/>
            <person name="Landis J.B."/>
            <person name="Lin N."/>
            <person name="Zhang H."/>
            <person name="Zhang X."/>
            <person name="Huang J."/>
            <person name="Zhang X."/>
            <person name="Sun H."/>
            <person name="Wang H."/>
        </authorList>
    </citation>
    <scope>NUCLEOTIDE SEQUENCE [LARGE SCALE GENOMIC DNA]</scope>
    <source>
        <strain evidence="2">TB1705</strain>
        <tissue evidence="2">Leaf</tissue>
    </source>
</reference>
<feature type="compositionally biased region" description="Low complexity" evidence="1">
    <location>
        <begin position="1"/>
        <end position="10"/>
    </location>
</feature>
<evidence type="ECO:0000313" key="2">
    <source>
        <dbReference type="EMBL" id="KAF6154403.1"/>
    </source>
</evidence>
<evidence type="ECO:0008006" key="4">
    <source>
        <dbReference type="Google" id="ProtNLM"/>
    </source>
</evidence>
<protein>
    <recommendedName>
        <fullName evidence="4">Transposase</fullName>
    </recommendedName>
</protein>
<dbReference type="PANTHER" id="PTHR33144:SF46">
    <property type="entry name" value="OS04G0610000 PROTEIN"/>
    <property type="match status" value="1"/>
</dbReference>
<keyword evidence="3" id="KW-1185">Reference proteome</keyword>
<dbReference type="PANTHER" id="PTHR33144">
    <property type="entry name" value="OS10G0409366 PROTEIN-RELATED"/>
    <property type="match status" value="1"/>
</dbReference>
<evidence type="ECO:0000313" key="3">
    <source>
        <dbReference type="Proteomes" id="UP000541444"/>
    </source>
</evidence>